<keyword evidence="1" id="KW-0812">Transmembrane</keyword>
<evidence type="ECO:0000313" key="3">
    <source>
        <dbReference type="RefSeq" id="XP_027202701.1"/>
    </source>
</evidence>
<dbReference type="InParanoid" id="A0A6P6YCQ3"/>
<keyword evidence="1" id="KW-0472">Membrane</keyword>
<protein>
    <submittedName>
        <fullName evidence="3">Uncharacterized protein LOC113796597</fullName>
    </submittedName>
</protein>
<keyword evidence="1" id="KW-1133">Transmembrane helix</keyword>
<accession>A0A6P6YCQ3</accession>
<evidence type="ECO:0000313" key="2">
    <source>
        <dbReference type="Proteomes" id="UP000515146"/>
    </source>
</evidence>
<keyword evidence="2" id="KW-1185">Reference proteome</keyword>
<dbReference type="Proteomes" id="UP000515146">
    <property type="component" value="Unplaced"/>
</dbReference>
<dbReference type="KEGG" id="dpte:113796597"/>
<name>A0A6P6YCQ3_DERPT</name>
<organism evidence="2 3">
    <name type="scientific">Dermatophagoides pteronyssinus</name>
    <name type="common">European house dust mite</name>
    <dbReference type="NCBI Taxonomy" id="6956"/>
    <lineage>
        <taxon>Eukaryota</taxon>
        <taxon>Metazoa</taxon>
        <taxon>Ecdysozoa</taxon>
        <taxon>Arthropoda</taxon>
        <taxon>Chelicerata</taxon>
        <taxon>Arachnida</taxon>
        <taxon>Acari</taxon>
        <taxon>Acariformes</taxon>
        <taxon>Sarcoptiformes</taxon>
        <taxon>Astigmata</taxon>
        <taxon>Psoroptidia</taxon>
        <taxon>Analgoidea</taxon>
        <taxon>Pyroglyphidae</taxon>
        <taxon>Dermatophagoidinae</taxon>
        <taxon>Dermatophagoides</taxon>
    </lineage>
</organism>
<evidence type="ECO:0000256" key="1">
    <source>
        <dbReference type="SAM" id="Phobius"/>
    </source>
</evidence>
<feature type="transmembrane region" description="Helical" evidence="1">
    <location>
        <begin position="6"/>
        <end position="25"/>
    </location>
</feature>
<gene>
    <name evidence="3" type="primary">LOC113796597</name>
</gene>
<dbReference type="RefSeq" id="XP_027202701.1">
    <property type="nucleotide sequence ID" value="XM_027346900.1"/>
</dbReference>
<proteinExistence type="predicted"/>
<sequence length="205" mass="24453">MNRWTIIFVLNIIIIIVISTCGIMVKAEKNHSPKMIPGYHYNTEKFLRKLLKLVPNDPAGKFMKRFIPIFHHHHYQYYQRQRLHRTINQIEDAENGNHKITLIKHLDLIIQNAIQEINHLKSVGKFVYIQQMYKFIEHIQTVRQQIIDDGCDQYDYNINSDYNVNSYDDYNDDDDDDNDSSICSYYNDIVIAFEIELNKKIKHFG</sequence>
<reference evidence="3" key="1">
    <citation type="submission" date="2025-08" db="UniProtKB">
        <authorList>
            <consortium name="RefSeq"/>
        </authorList>
    </citation>
    <scope>IDENTIFICATION</scope>
    <source>
        <strain evidence="3">Airmid</strain>
    </source>
</reference>
<dbReference type="OrthoDB" id="6515487at2759"/>
<dbReference type="AlphaFoldDB" id="A0A6P6YCQ3"/>